<evidence type="ECO:0000256" key="1">
    <source>
        <dbReference type="ARBA" id="ARBA00004123"/>
    </source>
</evidence>
<accession>A0A8K0E7D6</accession>
<comment type="subunit">
    <text evidence="3 10">Homodimers and heterodimers.</text>
</comment>
<gene>
    <name evidence="12" type="ORF">FNV43_RR15869</name>
</gene>
<evidence type="ECO:0000256" key="8">
    <source>
        <dbReference type="ARBA" id="ARBA00023294"/>
    </source>
</evidence>
<evidence type="ECO:0000256" key="7">
    <source>
        <dbReference type="ARBA" id="ARBA00023242"/>
    </source>
</evidence>
<comment type="function">
    <text evidence="9">Aux/IAA proteins are short-lived transcriptional factors that function as repressors of early auxin response genes at low auxin concentrations. Repression is thought to result from the interaction with auxin response factors (ARFs), proteins that bind to the auxin-responsive promoter element (AuxRE). Formation of heterodimers with ARF proteins may alter their ability to modulate early auxin response genes expression.</text>
</comment>
<evidence type="ECO:0000256" key="9">
    <source>
        <dbReference type="ARBA" id="ARBA00025283"/>
    </source>
</evidence>
<dbReference type="PANTHER" id="PTHR31734">
    <property type="entry name" value="AUXIN-RESPONSIVE PROTEIN IAA17"/>
    <property type="match status" value="1"/>
</dbReference>
<dbReference type="GO" id="GO:0009734">
    <property type="term" value="P:auxin-activated signaling pathway"/>
    <property type="evidence" value="ECO:0007669"/>
    <property type="project" value="UniProtKB-UniRule"/>
</dbReference>
<protein>
    <recommendedName>
        <fullName evidence="10">Auxin-responsive protein</fullName>
    </recommendedName>
</protein>
<evidence type="ECO:0000313" key="13">
    <source>
        <dbReference type="Proteomes" id="UP000796880"/>
    </source>
</evidence>
<dbReference type="PROSITE" id="PS51745">
    <property type="entry name" value="PB1"/>
    <property type="match status" value="1"/>
</dbReference>
<evidence type="ECO:0000256" key="10">
    <source>
        <dbReference type="RuleBase" id="RU004549"/>
    </source>
</evidence>
<keyword evidence="8 10" id="KW-0927">Auxin signaling pathway</keyword>
<comment type="subcellular location">
    <subcellularLocation>
        <location evidence="1 10">Nucleus</location>
    </subcellularLocation>
</comment>
<dbReference type="AlphaFoldDB" id="A0A8K0E7D6"/>
<dbReference type="FunFam" id="3.10.20.90:FF:000078">
    <property type="entry name" value="Auxin-responsive protein"/>
    <property type="match status" value="1"/>
</dbReference>
<evidence type="ECO:0000256" key="6">
    <source>
        <dbReference type="ARBA" id="ARBA00023163"/>
    </source>
</evidence>
<evidence type="ECO:0000256" key="3">
    <source>
        <dbReference type="ARBA" id="ARBA00011726"/>
    </source>
</evidence>
<dbReference type="GO" id="GO:0006355">
    <property type="term" value="P:regulation of DNA-templated transcription"/>
    <property type="evidence" value="ECO:0007669"/>
    <property type="project" value="InterPro"/>
</dbReference>
<dbReference type="InterPro" id="IPR033389">
    <property type="entry name" value="AUX/IAA_dom"/>
</dbReference>
<proteinExistence type="inferred from homology"/>
<keyword evidence="7 10" id="KW-0539">Nucleus</keyword>
<feature type="domain" description="PB1" evidence="11">
    <location>
        <begin position="85"/>
        <end position="185"/>
    </location>
</feature>
<evidence type="ECO:0000256" key="4">
    <source>
        <dbReference type="ARBA" id="ARBA00022491"/>
    </source>
</evidence>
<dbReference type="OrthoDB" id="1287782at2759"/>
<sequence length="206" mass="22904">MPPDSESEVSSIIISSMALSDTELTLALPGHGHNINGGFRAPPSAGSSRQLIRIIMWTISWKTKCPAQVIGWPPVRSSRKKVLMDKYVKVAVDGAAYLRKVNLEMYSCYKDLLKALNNMFNITCFTTIQGDYDFYVDQSSKLMKAVKGIEYVPTYEDKDGDLMLVGDVPWKMFIESCKRIRLMKSSEAVGLAPETSTSPECTSSIN</sequence>
<reference evidence="12" key="1">
    <citation type="submission" date="2020-03" db="EMBL/GenBank/DDBJ databases">
        <title>A high-quality chromosome-level genome assembly of a woody plant with both climbing and erect habits, Rhamnella rubrinervis.</title>
        <authorList>
            <person name="Lu Z."/>
            <person name="Yang Y."/>
            <person name="Zhu X."/>
            <person name="Sun Y."/>
        </authorList>
    </citation>
    <scope>NUCLEOTIDE SEQUENCE</scope>
    <source>
        <strain evidence="12">BYM</strain>
        <tissue evidence="12">Leaf</tissue>
    </source>
</reference>
<dbReference type="Pfam" id="PF02309">
    <property type="entry name" value="AUX_IAA"/>
    <property type="match status" value="1"/>
</dbReference>
<name>A0A8K0E7D6_9ROSA</name>
<keyword evidence="6 10" id="KW-0804">Transcription</keyword>
<keyword evidence="13" id="KW-1185">Reference proteome</keyword>
<comment type="caution">
    <text evidence="12">The sequence shown here is derived from an EMBL/GenBank/DDBJ whole genome shotgun (WGS) entry which is preliminary data.</text>
</comment>
<dbReference type="PANTHER" id="PTHR31734:SF106">
    <property type="entry name" value="AUXIN-RESPONSIVE PROTEIN"/>
    <property type="match status" value="1"/>
</dbReference>
<keyword evidence="4 10" id="KW-0678">Repressor</keyword>
<evidence type="ECO:0000313" key="12">
    <source>
        <dbReference type="EMBL" id="KAF3441953.1"/>
    </source>
</evidence>
<evidence type="ECO:0000259" key="11">
    <source>
        <dbReference type="PROSITE" id="PS51745"/>
    </source>
</evidence>
<organism evidence="12 13">
    <name type="scientific">Rhamnella rubrinervis</name>
    <dbReference type="NCBI Taxonomy" id="2594499"/>
    <lineage>
        <taxon>Eukaryota</taxon>
        <taxon>Viridiplantae</taxon>
        <taxon>Streptophyta</taxon>
        <taxon>Embryophyta</taxon>
        <taxon>Tracheophyta</taxon>
        <taxon>Spermatophyta</taxon>
        <taxon>Magnoliopsida</taxon>
        <taxon>eudicotyledons</taxon>
        <taxon>Gunneridae</taxon>
        <taxon>Pentapetalae</taxon>
        <taxon>rosids</taxon>
        <taxon>fabids</taxon>
        <taxon>Rosales</taxon>
        <taxon>Rhamnaceae</taxon>
        <taxon>rhamnoid group</taxon>
        <taxon>Rhamneae</taxon>
        <taxon>Rhamnella</taxon>
    </lineage>
</organism>
<evidence type="ECO:0000256" key="2">
    <source>
        <dbReference type="ARBA" id="ARBA00006728"/>
    </source>
</evidence>
<dbReference type="InterPro" id="IPR053793">
    <property type="entry name" value="PB1-like"/>
</dbReference>
<keyword evidence="5 10" id="KW-0805">Transcription regulation</keyword>
<dbReference type="InterPro" id="IPR003311">
    <property type="entry name" value="AUX_IAA"/>
</dbReference>
<dbReference type="GO" id="GO:0005634">
    <property type="term" value="C:nucleus"/>
    <property type="evidence" value="ECO:0007669"/>
    <property type="project" value="UniProtKB-SubCell"/>
</dbReference>
<dbReference type="SUPFAM" id="SSF54277">
    <property type="entry name" value="CAD &amp; PB1 domains"/>
    <property type="match status" value="1"/>
</dbReference>
<comment type="similarity">
    <text evidence="2 10">Belongs to the Aux/IAA family.</text>
</comment>
<dbReference type="Gene3D" id="3.10.20.90">
    <property type="entry name" value="Phosphatidylinositol 3-kinase Catalytic Subunit, Chain A, domain 1"/>
    <property type="match status" value="1"/>
</dbReference>
<dbReference type="Proteomes" id="UP000796880">
    <property type="component" value="Unassembled WGS sequence"/>
</dbReference>
<dbReference type="EMBL" id="VOIH02000007">
    <property type="protein sequence ID" value="KAF3441953.1"/>
    <property type="molecule type" value="Genomic_DNA"/>
</dbReference>
<evidence type="ECO:0000256" key="5">
    <source>
        <dbReference type="ARBA" id="ARBA00023015"/>
    </source>
</evidence>